<name>L0F7V8_DESDL</name>
<dbReference type="InterPro" id="IPR017896">
    <property type="entry name" value="4Fe4S_Fe-S-bd"/>
</dbReference>
<keyword evidence="7" id="KW-1185">Reference proteome</keyword>
<evidence type="ECO:0000313" key="6">
    <source>
        <dbReference type="EMBL" id="AGA69008.1"/>
    </source>
</evidence>
<dbReference type="STRING" id="871963.Desdi_1515"/>
<sequence>MSAYILEKLCLGCQRCVRACPQDAIQMVAHMANVNPEQCIECEECVEVCMQGAITFREDERRDIGYG</sequence>
<accession>L0F7V8</accession>
<dbReference type="KEGG" id="ddl:Desdi_1515"/>
<reference evidence="7" key="1">
    <citation type="submission" date="2012-02" db="EMBL/GenBank/DDBJ databases">
        <title>Complete sequence of Desulfitobacterium dichloroeliminans LMG P-21439.</title>
        <authorList>
            <person name="Lucas S."/>
            <person name="Han J."/>
            <person name="Lapidus A."/>
            <person name="Cheng J.-F."/>
            <person name="Goodwin L."/>
            <person name="Pitluck S."/>
            <person name="Peters L."/>
            <person name="Ovchinnikova G."/>
            <person name="Teshima H."/>
            <person name="Detter J.C."/>
            <person name="Han C."/>
            <person name="Tapia R."/>
            <person name="Land M."/>
            <person name="Hauser L."/>
            <person name="Kyrpides N."/>
            <person name="Ivanova N."/>
            <person name="Pagani I."/>
            <person name="Kruse T."/>
            <person name="de Vos W.M."/>
            <person name="Boon N."/>
            <person name="Smidt H."/>
            <person name="Woyke T."/>
        </authorList>
    </citation>
    <scope>NUCLEOTIDE SEQUENCE [LARGE SCALE GENOMIC DNA]</scope>
    <source>
        <strain evidence="7">LMG P-21439 / DCA1</strain>
    </source>
</reference>
<keyword evidence="6" id="KW-0830">Ubiquinone</keyword>
<dbReference type="PANTHER" id="PTHR43687:SF1">
    <property type="entry name" value="FERREDOXIN III"/>
    <property type="match status" value="1"/>
</dbReference>
<gene>
    <name evidence="6" type="ordered locus">Desdi_1515</name>
</gene>
<evidence type="ECO:0000313" key="7">
    <source>
        <dbReference type="Proteomes" id="UP000010797"/>
    </source>
</evidence>
<evidence type="ECO:0000256" key="3">
    <source>
        <dbReference type="ARBA" id="ARBA00023004"/>
    </source>
</evidence>
<keyword evidence="3" id="KW-0408">Iron</keyword>
<keyword evidence="1" id="KW-0004">4Fe-4S</keyword>
<dbReference type="AlphaFoldDB" id="L0F7V8"/>
<dbReference type="EMBL" id="CP003344">
    <property type="protein sequence ID" value="AGA69008.1"/>
    <property type="molecule type" value="Genomic_DNA"/>
</dbReference>
<evidence type="ECO:0000256" key="1">
    <source>
        <dbReference type="ARBA" id="ARBA00022485"/>
    </source>
</evidence>
<keyword evidence="4" id="KW-0411">Iron-sulfur</keyword>
<proteinExistence type="predicted"/>
<dbReference type="Proteomes" id="UP000010797">
    <property type="component" value="Chromosome"/>
</dbReference>
<feature type="domain" description="4Fe-4S ferredoxin-type" evidence="5">
    <location>
        <begin position="34"/>
        <end position="59"/>
    </location>
</feature>
<dbReference type="Pfam" id="PF13237">
    <property type="entry name" value="Fer4_10"/>
    <property type="match status" value="1"/>
</dbReference>
<dbReference type="PANTHER" id="PTHR43687">
    <property type="entry name" value="ADENYLYLSULFATE REDUCTASE, BETA SUBUNIT"/>
    <property type="match status" value="1"/>
</dbReference>
<dbReference type="GO" id="GO:0051539">
    <property type="term" value="F:4 iron, 4 sulfur cluster binding"/>
    <property type="evidence" value="ECO:0007669"/>
    <property type="project" value="UniProtKB-KW"/>
</dbReference>
<dbReference type="SUPFAM" id="SSF54862">
    <property type="entry name" value="4Fe-4S ferredoxins"/>
    <property type="match status" value="1"/>
</dbReference>
<dbReference type="PROSITE" id="PS51379">
    <property type="entry name" value="4FE4S_FER_2"/>
    <property type="match status" value="2"/>
</dbReference>
<dbReference type="HOGENOM" id="CLU_139698_5_6_9"/>
<protein>
    <submittedName>
        <fullName evidence="6">Putative NADH:ubiquinone oxidoreductase, subunit RnfB</fullName>
    </submittedName>
</protein>
<dbReference type="Gene3D" id="3.30.70.20">
    <property type="match status" value="1"/>
</dbReference>
<dbReference type="GO" id="GO:0046872">
    <property type="term" value="F:metal ion binding"/>
    <property type="evidence" value="ECO:0007669"/>
    <property type="project" value="UniProtKB-KW"/>
</dbReference>
<feature type="domain" description="4Fe-4S ferredoxin-type" evidence="5">
    <location>
        <begin position="1"/>
        <end position="30"/>
    </location>
</feature>
<evidence type="ECO:0000256" key="4">
    <source>
        <dbReference type="ARBA" id="ARBA00023014"/>
    </source>
</evidence>
<dbReference type="InterPro" id="IPR050572">
    <property type="entry name" value="Fe-S_Ferredoxin"/>
</dbReference>
<keyword evidence="2" id="KW-0479">Metal-binding</keyword>
<dbReference type="eggNOG" id="COG2768">
    <property type="taxonomic scope" value="Bacteria"/>
</dbReference>
<dbReference type="InterPro" id="IPR017900">
    <property type="entry name" value="4Fe4S_Fe_S_CS"/>
</dbReference>
<evidence type="ECO:0000259" key="5">
    <source>
        <dbReference type="PROSITE" id="PS51379"/>
    </source>
</evidence>
<evidence type="ECO:0000256" key="2">
    <source>
        <dbReference type="ARBA" id="ARBA00022723"/>
    </source>
</evidence>
<dbReference type="PROSITE" id="PS00198">
    <property type="entry name" value="4FE4S_FER_1"/>
    <property type="match status" value="1"/>
</dbReference>
<organism evidence="6 7">
    <name type="scientific">Desulfitobacterium dichloroeliminans (strain LMG P-21439 / DCA1)</name>
    <dbReference type="NCBI Taxonomy" id="871963"/>
    <lineage>
        <taxon>Bacteria</taxon>
        <taxon>Bacillati</taxon>
        <taxon>Bacillota</taxon>
        <taxon>Clostridia</taxon>
        <taxon>Eubacteriales</taxon>
        <taxon>Desulfitobacteriaceae</taxon>
        <taxon>Desulfitobacterium</taxon>
    </lineage>
</organism>
<dbReference type="RefSeq" id="WP_015262001.1">
    <property type="nucleotide sequence ID" value="NC_019903.1"/>
</dbReference>